<dbReference type="Proteomes" id="UP000314294">
    <property type="component" value="Unassembled WGS sequence"/>
</dbReference>
<evidence type="ECO:0000313" key="2">
    <source>
        <dbReference type="Proteomes" id="UP000314294"/>
    </source>
</evidence>
<organism evidence="1 2">
    <name type="scientific">Liparis tanakae</name>
    <name type="common">Tanaka's snailfish</name>
    <dbReference type="NCBI Taxonomy" id="230148"/>
    <lineage>
        <taxon>Eukaryota</taxon>
        <taxon>Metazoa</taxon>
        <taxon>Chordata</taxon>
        <taxon>Craniata</taxon>
        <taxon>Vertebrata</taxon>
        <taxon>Euteleostomi</taxon>
        <taxon>Actinopterygii</taxon>
        <taxon>Neopterygii</taxon>
        <taxon>Teleostei</taxon>
        <taxon>Neoteleostei</taxon>
        <taxon>Acanthomorphata</taxon>
        <taxon>Eupercaria</taxon>
        <taxon>Perciformes</taxon>
        <taxon>Cottioidei</taxon>
        <taxon>Cottales</taxon>
        <taxon>Liparidae</taxon>
        <taxon>Liparis</taxon>
    </lineage>
</organism>
<comment type="caution">
    <text evidence="1">The sequence shown here is derived from an EMBL/GenBank/DDBJ whole genome shotgun (WGS) entry which is preliminary data.</text>
</comment>
<dbReference type="AlphaFoldDB" id="A0A4Z2EVU8"/>
<name>A0A4Z2EVU8_9TELE</name>
<accession>A0A4Z2EVU8</accession>
<protein>
    <submittedName>
        <fullName evidence="1">Uncharacterized protein</fullName>
    </submittedName>
</protein>
<evidence type="ECO:0000313" key="1">
    <source>
        <dbReference type="EMBL" id="TNN32938.1"/>
    </source>
</evidence>
<reference evidence="1 2" key="1">
    <citation type="submission" date="2019-03" db="EMBL/GenBank/DDBJ databases">
        <title>First draft genome of Liparis tanakae, snailfish: a comprehensive survey of snailfish specific genes.</title>
        <authorList>
            <person name="Kim W."/>
            <person name="Song I."/>
            <person name="Jeong J.-H."/>
            <person name="Kim D."/>
            <person name="Kim S."/>
            <person name="Ryu S."/>
            <person name="Song J.Y."/>
            <person name="Lee S.K."/>
        </authorList>
    </citation>
    <scope>NUCLEOTIDE SEQUENCE [LARGE SCALE GENOMIC DNA]</scope>
    <source>
        <tissue evidence="1">Muscle</tissue>
    </source>
</reference>
<keyword evidence="2" id="KW-1185">Reference proteome</keyword>
<gene>
    <name evidence="1" type="ORF">EYF80_056896</name>
</gene>
<sequence>MKEGACWGACSYGPSSLPGLEEKKKKPLVTLAVTTFPGATPLMFQVWLPQVEEGGASERRSGVTFRCQPGTLCRLRDAPRRTALVISVGGGFRGGLRPEGEDFLAIEPWSQSSFYSQTVGHAELGFQDG</sequence>
<dbReference type="EMBL" id="SRLO01002423">
    <property type="protein sequence ID" value="TNN32938.1"/>
    <property type="molecule type" value="Genomic_DNA"/>
</dbReference>
<proteinExistence type="predicted"/>